<dbReference type="InterPro" id="IPR001579">
    <property type="entry name" value="Glyco_hydro_18_chit_AS"/>
</dbReference>
<dbReference type="PROSITE" id="PS51910">
    <property type="entry name" value="GH18_2"/>
    <property type="match status" value="1"/>
</dbReference>
<evidence type="ECO:0000256" key="7">
    <source>
        <dbReference type="ARBA" id="ARBA00023295"/>
    </source>
</evidence>
<feature type="domain" description="GH18" evidence="12">
    <location>
        <begin position="383"/>
        <end position="753"/>
    </location>
</feature>
<gene>
    <name evidence="13" type="ORF">OCTVUL_1B000891</name>
</gene>
<proteinExistence type="inferred from homology"/>
<dbReference type="Proteomes" id="UP001162480">
    <property type="component" value="Chromosome 5"/>
</dbReference>
<dbReference type="GO" id="GO:0008061">
    <property type="term" value="F:chitin binding"/>
    <property type="evidence" value="ECO:0007669"/>
    <property type="project" value="InterPro"/>
</dbReference>
<evidence type="ECO:0000256" key="8">
    <source>
        <dbReference type="ARBA" id="ARBA00055477"/>
    </source>
</evidence>
<evidence type="ECO:0000313" key="13">
    <source>
        <dbReference type="EMBL" id="CAI9722910.1"/>
    </source>
</evidence>
<evidence type="ECO:0000256" key="1">
    <source>
        <dbReference type="ARBA" id="ARBA00004371"/>
    </source>
</evidence>
<name>A0AA36AV93_OCTVU</name>
<evidence type="ECO:0000313" key="14">
    <source>
        <dbReference type="Proteomes" id="UP001162480"/>
    </source>
</evidence>
<evidence type="ECO:0000256" key="3">
    <source>
        <dbReference type="ARBA" id="ARBA00022729"/>
    </source>
</evidence>
<comment type="subcellular location">
    <subcellularLocation>
        <location evidence="1">Lysosome</location>
    </subcellularLocation>
</comment>
<dbReference type="Gene3D" id="3.20.20.80">
    <property type="entry name" value="Glycosidases"/>
    <property type="match status" value="1"/>
</dbReference>
<dbReference type="GO" id="GO:0005764">
    <property type="term" value="C:lysosome"/>
    <property type="evidence" value="ECO:0007669"/>
    <property type="project" value="UniProtKB-SubCell"/>
</dbReference>
<dbReference type="InterPro" id="IPR017853">
    <property type="entry name" value="GH"/>
</dbReference>
<dbReference type="Gene3D" id="3.40.710.10">
    <property type="entry name" value="DD-peptidase/beta-lactamase superfamily"/>
    <property type="match status" value="1"/>
</dbReference>
<comment type="function">
    <text evidence="8">Involved in the degradation of asparagine-linked glycoproteins. Hydrolyze of N-acetyl-beta-D-glucosamine (1-4)N-acetylglucosamine chitobiose core from the reducing end of the bond, it requires prior cleavage by glycosylasparaginase.</text>
</comment>
<dbReference type="EMBL" id="OX597818">
    <property type="protein sequence ID" value="CAI9722910.1"/>
    <property type="molecule type" value="Genomic_DNA"/>
</dbReference>
<dbReference type="InterPro" id="IPR029070">
    <property type="entry name" value="Chitinase_insertion_sf"/>
</dbReference>
<feature type="transmembrane region" description="Helical" evidence="11">
    <location>
        <begin position="5"/>
        <end position="21"/>
    </location>
</feature>
<keyword evidence="14" id="KW-1185">Reference proteome</keyword>
<dbReference type="InterPro" id="IPR012338">
    <property type="entry name" value="Beta-lactam/transpept-like"/>
</dbReference>
<evidence type="ECO:0000256" key="4">
    <source>
        <dbReference type="ARBA" id="ARBA00022801"/>
    </source>
</evidence>
<sequence>MKFPVNGAFFFAIIAIYWYYFEFCRYQDLPQFMGGYVDPRFKLVGETFRKNVNNGLEVGGAIAVYYEGELVVDMWGGYIDREVLIPWKNDTLGLVYSCSKGIGVILLGIFAEKGYIDFQERVSHYWPEFAQNGKESITIEMLINHQAGLHYLEEPLEMELFITDFDQFASKLALQKPHWTPGTQFGYHCFTFGMYVDVLLRKADPLKRPLEQIYREELFKPYDLDIFQGTPYSEQYRTVSVLTEKYWWEVVDSFFDIVPYIASRILFAPHICKASTALLFNQLTDSDTKLIPSTSVNAYSTARSLAKLYGNLANAGYNKGKDILSKSILNELTKVKLSGTDQVLLLERALGLGFMLHPLPKGGYMFGYAGFGGQVAYGEMTNRISIAHITNHLNPIISLNDERLAASLCPCQDSSLCNVVEKTRSNEIFIFSVKQSKQSWLKYDWNKVTSIVTFGYMDTRLMCLAHEHNVKVIRLVKYPVKQLLNVTHSNQWIKDQIKEVQKYHYDGVNFDIEDPLELTREDLRNALTQLVNRTSVMLKSINKNYQVTFDVSWNPHCVDDRCYDVTALSTVTDFLFVMSYDQRSQIEGPCIAGPNSDYTLAKSGIQEYLKMLIPSQKLVLGVPWYGYHYQCVALSQNGICKIKMVPFRGMNCSDAAGTQLKFSDIVEKYLKKSLTGRQWDAASKTPYFTYQENHNSSYQVWYDDAESLGLKYKLVQDLNLHGVGMWNVDCVDYDNSTMSTKLRNLMWNALPSYN</sequence>
<dbReference type="GO" id="GO:0006032">
    <property type="term" value="P:chitin catabolic process"/>
    <property type="evidence" value="ECO:0007669"/>
    <property type="project" value="UniProtKB-ARBA"/>
</dbReference>
<dbReference type="Gene3D" id="3.10.50.10">
    <property type="match status" value="1"/>
</dbReference>
<evidence type="ECO:0000256" key="10">
    <source>
        <dbReference type="RuleBase" id="RU000489"/>
    </source>
</evidence>
<evidence type="ECO:0000256" key="6">
    <source>
        <dbReference type="ARBA" id="ARBA00023228"/>
    </source>
</evidence>
<keyword evidence="5" id="KW-0325">Glycoprotein</keyword>
<keyword evidence="3" id="KW-0732">Signal</keyword>
<dbReference type="PROSITE" id="PS01095">
    <property type="entry name" value="GH18_1"/>
    <property type="match status" value="1"/>
</dbReference>
<dbReference type="PANTHER" id="PTHR46290:SF1">
    <property type="entry name" value="DI-N-ACETYLCHITOBIASE"/>
    <property type="match status" value="1"/>
</dbReference>
<keyword evidence="11" id="KW-0472">Membrane</keyword>
<dbReference type="InterPro" id="IPR051887">
    <property type="entry name" value="GH18_Domain-Containing"/>
</dbReference>
<keyword evidence="7 10" id="KW-0326">Glycosidase</keyword>
<keyword evidence="11" id="KW-0812">Transmembrane</keyword>
<organism evidence="13 14">
    <name type="scientific">Octopus vulgaris</name>
    <name type="common">Common octopus</name>
    <dbReference type="NCBI Taxonomy" id="6645"/>
    <lineage>
        <taxon>Eukaryota</taxon>
        <taxon>Metazoa</taxon>
        <taxon>Spiralia</taxon>
        <taxon>Lophotrochozoa</taxon>
        <taxon>Mollusca</taxon>
        <taxon>Cephalopoda</taxon>
        <taxon>Coleoidea</taxon>
        <taxon>Octopodiformes</taxon>
        <taxon>Octopoda</taxon>
        <taxon>Incirrata</taxon>
        <taxon>Octopodidae</taxon>
        <taxon>Octopus</taxon>
    </lineage>
</organism>
<accession>A0AA36AV93</accession>
<protein>
    <recommendedName>
        <fullName evidence="9">Di-N-acetylchitobiase</fullName>
    </recommendedName>
</protein>
<dbReference type="InterPro" id="IPR001223">
    <property type="entry name" value="Glyco_hydro18_cat"/>
</dbReference>
<reference evidence="13" key="1">
    <citation type="submission" date="2023-08" db="EMBL/GenBank/DDBJ databases">
        <authorList>
            <person name="Alioto T."/>
            <person name="Alioto T."/>
            <person name="Gomez Garrido J."/>
        </authorList>
    </citation>
    <scope>NUCLEOTIDE SEQUENCE</scope>
</reference>
<evidence type="ECO:0000259" key="12">
    <source>
        <dbReference type="PROSITE" id="PS51910"/>
    </source>
</evidence>
<dbReference type="SUPFAM" id="SSF56601">
    <property type="entry name" value="beta-lactamase/transpeptidase-like"/>
    <property type="match status" value="1"/>
</dbReference>
<dbReference type="FunFam" id="3.10.50.10:FF:000006">
    <property type="entry name" value="Chitobiase, di-N-acetyl"/>
    <property type="match status" value="1"/>
</dbReference>
<dbReference type="AlphaFoldDB" id="A0AA36AV93"/>
<evidence type="ECO:0000256" key="9">
    <source>
        <dbReference type="ARBA" id="ARBA00074174"/>
    </source>
</evidence>
<dbReference type="FunFam" id="3.20.20.80:FF:000250">
    <property type="entry name" value="Probable di-N-acetylchitobiase 1"/>
    <property type="match status" value="1"/>
</dbReference>
<keyword evidence="6" id="KW-0458">Lysosome</keyword>
<dbReference type="SMART" id="SM00636">
    <property type="entry name" value="Glyco_18"/>
    <property type="match status" value="1"/>
</dbReference>
<evidence type="ECO:0000256" key="11">
    <source>
        <dbReference type="SAM" id="Phobius"/>
    </source>
</evidence>
<evidence type="ECO:0000256" key="5">
    <source>
        <dbReference type="ARBA" id="ARBA00023180"/>
    </source>
</evidence>
<dbReference type="Pfam" id="PF00704">
    <property type="entry name" value="Glyco_hydro_18"/>
    <property type="match status" value="1"/>
</dbReference>
<dbReference type="InterPro" id="IPR001466">
    <property type="entry name" value="Beta-lactam-related"/>
</dbReference>
<keyword evidence="11" id="KW-1133">Transmembrane helix</keyword>
<dbReference type="GO" id="GO:0004568">
    <property type="term" value="F:chitinase activity"/>
    <property type="evidence" value="ECO:0007669"/>
    <property type="project" value="UniProtKB-ARBA"/>
</dbReference>
<dbReference type="PANTHER" id="PTHR46290">
    <property type="entry name" value="DI-N-ACETYLCHITOBIASE"/>
    <property type="match status" value="1"/>
</dbReference>
<dbReference type="Pfam" id="PF00144">
    <property type="entry name" value="Beta-lactamase"/>
    <property type="match status" value="1"/>
</dbReference>
<dbReference type="InterPro" id="IPR011583">
    <property type="entry name" value="Chitinase_II/V-like_cat"/>
</dbReference>
<keyword evidence="4 10" id="KW-0378">Hydrolase</keyword>
<dbReference type="GO" id="GO:0009313">
    <property type="term" value="P:oligosaccharide catabolic process"/>
    <property type="evidence" value="ECO:0007669"/>
    <property type="project" value="TreeGrafter"/>
</dbReference>
<comment type="similarity">
    <text evidence="2">Belongs to the glycosyl hydrolase 18 family.</text>
</comment>
<evidence type="ECO:0000256" key="2">
    <source>
        <dbReference type="ARBA" id="ARBA00009336"/>
    </source>
</evidence>
<dbReference type="SUPFAM" id="SSF51445">
    <property type="entry name" value="(Trans)glycosidases"/>
    <property type="match status" value="1"/>
</dbReference>
<dbReference type="GO" id="GO:0005615">
    <property type="term" value="C:extracellular space"/>
    <property type="evidence" value="ECO:0007669"/>
    <property type="project" value="TreeGrafter"/>
</dbReference>